<organism evidence="2 3">
    <name type="scientific">Streptomyces lutosisoli</name>
    <dbReference type="NCBI Taxonomy" id="2665721"/>
    <lineage>
        <taxon>Bacteria</taxon>
        <taxon>Bacillati</taxon>
        <taxon>Actinomycetota</taxon>
        <taxon>Actinomycetes</taxon>
        <taxon>Kitasatosporales</taxon>
        <taxon>Streptomycetaceae</taxon>
        <taxon>Streptomyces</taxon>
    </lineage>
</organism>
<sequence length="146" mass="16789">MTATLDNLGHGRDAEDQNRHCVFVMHVHLVFVTKFWHNVFTDDHLVRMEEIMRSVCADFECELVEFNGADNHVHLLVNFPPKVAVTKLVNSLKGVSSRRLRQKFPDLARHYWRANKLWSGSYFAGTVGGAPLSVVKQYIEQQNRPV</sequence>
<evidence type="ECO:0000259" key="1">
    <source>
        <dbReference type="SMART" id="SM01321"/>
    </source>
</evidence>
<dbReference type="SMART" id="SM01321">
    <property type="entry name" value="Y1_Tnp"/>
    <property type="match status" value="1"/>
</dbReference>
<accession>A0ABW2VUZ8</accession>
<feature type="domain" description="Transposase IS200-like" evidence="1">
    <location>
        <begin position="22"/>
        <end position="142"/>
    </location>
</feature>
<evidence type="ECO:0000313" key="3">
    <source>
        <dbReference type="Proteomes" id="UP001596957"/>
    </source>
</evidence>
<dbReference type="PANTHER" id="PTHR33360:SF2">
    <property type="entry name" value="TRANSPOSASE FOR INSERTION SEQUENCE ELEMENT IS200"/>
    <property type="match status" value="1"/>
</dbReference>
<dbReference type="RefSeq" id="WP_381301331.1">
    <property type="nucleotide sequence ID" value="NZ_JBHTEC010000001.1"/>
</dbReference>
<dbReference type="SUPFAM" id="SSF143422">
    <property type="entry name" value="Transposase IS200-like"/>
    <property type="match status" value="1"/>
</dbReference>
<evidence type="ECO:0000313" key="2">
    <source>
        <dbReference type="EMBL" id="MFD0287487.1"/>
    </source>
</evidence>
<dbReference type="PANTHER" id="PTHR33360">
    <property type="entry name" value="TRANSPOSASE FOR INSERTION SEQUENCE ELEMENT IS200"/>
    <property type="match status" value="1"/>
</dbReference>
<dbReference type="Pfam" id="PF01797">
    <property type="entry name" value="Y1_Tnp"/>
    <property type="match status" value="1"/>
</dbReference>
<reference evidence="3" key="1">
    <citation type="journal article" date="2019" name="Int. J. Syst. Evol. Microbiol.">
        <title>The Global Catalogue of Microorganisms (GCM) 10K type strain sequencing project: providing services to taxonomists for standard genome sequencing and annotation.</title>
        <authorList>
            <consortium name="The Broad Institute Genomics Platform"/>
            <consortium name="The Broad Institute Genome Sequencing Center for Infectious Disease"/>
            <person name="Wu L."/>
            <person name="Ma J."/>
        </authorList>
    </citation>
    <scope>NUCLEOTIDE SEQUENCE [LARGE SCALE GENOMIC DNA]</scope>
    <source>
        <strain evidence="3">CGMCC 4.7198</strain>
    </source>
</reference>
<dbReference type="EMBL" id="JBHTEC010000001">
    <property type="protein sequence ID" value="MFD0287487.1"/>
    <property type="molecule type" value="Genomic_DNA"/>
</dbReference>
<gene>
    <name evidence="2" type="primary">tnpA</name>
    <name evidence="2" type="ORF">ACFQZP_38720</name>
</gene>
<dbReference type="Proteomes" id="UP001596957">
    <property type="component" value="Unassembled WGS sequence"/>
</dbReference>
<dbReference type="NCBIfam" id="NF033573">
    <property type="entry name" value="transpos_IS200"/>
    <property type="match status" value="1"/>
</dbReference>
<comment type="caution">
    <text evidence="2">The sequence shown here is derived from an EMBL/GenBank/DDBJ whole genome shotgun (WGS) entry which is preliminary data.</text>
</comment>
<protein>
    <submittedName>
        <fullName evidence="2">IS200/IS605 family transposase</fullName>
    </submittedName>
</protein>
<proteinExistence type="predicted"/>
<dbReference type="InterPro" id="IPR036515">
    <property type="entry name" value="Transposase_17_sf"/>
</dbReference>
<keyword evidence="3" id="KW-1185">Reference proteome</keyword>
<dbReference type="InterPro" id="IPR002686">
    <property type="entry name" value="Transposase_17"/>
</dbReference>
<name>A0ABW2VUZ8_9ACTN</name>
<dbReference type="Gene3D" id="3.30.70.1290">
    <property type="entry name" value="Transposase IS200-like"/>
    <property type="match status" value="1"/>
</dbReference>